<evidence type="ECO:0000256" key="2">
    <source>
        <dbReference type="SAM" id="Phobius"/>
    </source>
</evidence>
<dbReference type="InterPro" id="IPR006076">
    <property type="entry name" value="FAD-dep_OxRdtase"/>
</dbReference>
<dbReference type="PANTHER" id="PTHR13847">
    <property type="entry name" value="SARCOSINE DEHYDROGENASE-RELATED"/>
    <property type="match status" value="1"/>
</dbReference>
<dbReference type="PANTHER" id="PTHR13847:SF289">
    <property type="entry name" value="GLYCINE OXIDASE"/>
    <property type="match status" value="1"/>
</dbReference>
<reference evidence="4 5" key="1">
    <citation type="submission" date="2023-03" db="EMBL/GenBank/DDBJ databases">
        <title>Description of Hydrogenimonas sp. ISO32.</title>
        <authorList>
            <person name="Mino S."/>
            <person name="Fukazawa S."/>
            <person name="Sawabe T."/>
        </authorList>
    </citation>
    <scope>NUCLEOTIDE SEQUENCE [LARGE SCALE GENOMIC DNA]</scope>
    <source>
        <strain evidence="4 5">ISO32</strain>
    </source>
</reference>
<dbReference type="InterPro" id="IPR036188">
    <property type="entry name" value="FAD/NAD-bd_sf"/>
</dbReference>
<organism evidence="4 5">
    <name type="scientific">Hydrogenimonas cancrithermarum</name>
    <dbReference type="NCBI Taxonomy" id="2993563"/>
    <lineage>
        <taxon>Bacteria</taxon>
        <taxon>Pseudomonadati</taxon>
        <taxon>Campylobacterota</taxon>
        <taxon>Epsilonproteobacteria</taxon>
        <taxon>Campylobacterales</taxon>
        <taxon>Hydrogenimonadaceae</taxon>
        <taxon>Hydrogenimonas</taxon>
    </lineage>
</organism>
<sequence>MRSEKRYDAIVVGAGIAGISTAYWLKEAGQKVLLVDKKGLLAGASGAAGAFLSPRLGKGGDLQKITNEAYLFALGFYAKAVPEGFFQKGLVRIPKDEGDAEKFATYKKHLDLPYRWCEAEDLPFIAPDFMRYGAFCFDHSAFVDPMTVAKKLISGIDTVWGVDAKPERRGGHWYIGNCSAKNIVLATGADKLPVEIPYITIGGLWGERVDVESSAEIPVTLHQKLSVSANIDGIVRIGATHVRNDPRSEIERVNRLIVDAIALVPDLRDQRIVRIYAGHRSSVSDHFPIVGAVADTEAAKVQLKTPPKSLKPESDAIPYLPGCYIVGGFGGRGFVFGPLMGRMAAEKIVNGADVDIRLSSDRYLLRYLRNRR</sequence>
<gene>
    <name evidence="4" type="ORF">HCR_00960</name>
</gene>
<evidence type="ECO:0000259" key="3">
    <source>
        <dbReference type="Pfam" id="PF01266"/>
    </source>
</evidence>
<evidence type="ECO:0000313" key="4">
    <source>
        <dbReference type="EMBL" id="BDY11784.1"/>
    </source>
</evidence>
<keyword evidence="2" id="KW-0812">Transmembrane</keyword>
<dbReference type="RefSeq" id="WP_286337000.1">
    <property type="nucleotide sequence ID" value="NZ_AP027370.1"/>
</dbReference>
<dbReference type="Pfam" id="PF01266">
    <property type="entry name" value="DAO"/>
    <property type="match status" value="1"/>
</dbReference>
<evidence type="ECO:0000313" key="5">
    <source>
        <dbReference type="Proteomes" id="UP001321445"/>
    </source>
</evidence>
<keyword evidence="2" id="KW-0472">Membrane</keyword>
<dbReference type="Gene3D" id="3.30.9.10">
    <property type="entry name" value="D-Amino Acid Oxidase, subunit A, domain 2"/>
    <property type="match status" value="1"/>
</dbReference>
<dbReference type="SUPFAM" id="SSF51971">
    <property type="entry name" value="Nucleotide-binding domain"/>
    <property type="match status" value="1"/>
</dbReference>
<dbReference type="EMBL" id="AP027370">
    <property type="protein sequence ID" value="BDY11784.1"/>
    <property type="molecule type" value="Genomic_DNA"/>
</dbReference>
<dbReference type="SUPFAM" id="SSF54373">
    <property type="entry name" value="FAD-linked reductases, C-terminal domain"/>
    <property type="match status" value="1"/>
</dbReference>
<dbReference type="Gene3D" id="3.50.50.60">
    <property type="entry name" value="FAD/NAD(P)-binding domain"/>
    <property type="match status" value="1"/>
</dbReference>
<feature type="domain" description="FAD dependent oxidoreductase" evidence="3">
    <location>
        <begin position="8"/>
        <end position="346"/>
    </location>
</feature>
<dbReference type="Proteomes" id="UP001321445">
    <property type="component" value="Chromosome"/>
</dbReference>
<proteinExistence type="predicted"/>
<protein>
    <recommendedName>
        <fullName evidence="3">FAD dependent oxidoreductase domain-containing protein</fullName>
    </recommendedName>
</protein>
<keyword evidence="2" id="KW-1133">Transmembrane helix</keyword>
<name>A0ABM8FHL6_9BACT</name>
<accession>A0ABM8FHL6</accession>
<evidence type="ECO:0000256" key="1">
    <source>
        <dbReference type="ARBA" id="ARBA00023002"/>
    </source>
</evidence>
<keyword evidence="1" id="KW-0560">Oxidoreductase</keyword>
<keyword evidence="5" id="KW-1185">Reference proteome</keyword>
<feature type="transmembrane region" description="Helical" evidence="2">
    <location>
        <begin position="7"/>
        <end position="25"/>
    </location>
</feature>